<evidence type="ECO:0000313" key="2">
    <source>
        <dbReference type="Proteomes" id="UP000805193"/>
    </source>
</evidence>
<proteinExistence type="predicted"/>
<protein>
    <submittedName>
        <fullName evidence="1">Uncharacterized protein</fullName>
    </submittedName>
</protein>
<name>A0AC60NVN9_IXOPE</name>
<dbReference type="Proteomes" id="UP000805193">
    <property type="component" value="Unassembled WGS sequence"/>
</dbReference>
<accession>A0AC60NVN9</accession>
<keyword evidence="2" id="KW-1185">Reference proteome</keyword>
<feature type="non-terminal residue" evidence="1">
    <location>
        <position position="554"/>
    </location>
</feature>
<comment type="caution">
    <text evidence="1">The sequence shown here is derived from an EMBL/GenBank/DDBJ whole genome shotgun (WGS) entry which is preliminary data.</text>
</comment>
<organism evidence="1 2">
    <name type="scientific">Ixodes persulcatus</name>
    <name type="common">Taiga tick</name>
    <dbReference type="NCBI Taxonomy" id="34615"/>
    <lineage>
        <taxon>Eukaryota</taxon>
        <taxon>Metazoa</taxon>
        <taxon>Ecdysozoa</taxon>
        <taxon>Arthropoda</taxon>
        <taxon>Chelicerata</taxon>
        <taxon>Arachnida</taxon>
        <taxon>Acari</taxon>
        <taxon>Parasitiformes</taxon>
        <taxon>Ixodida</taxon>
        <taxon>Ixodoidea</taxon>
        <taxon>Ixodidae</taxon>
        <taxon>Ixodinae</taxon>
        <taxon>Ixodes</taxon>
    </lineage>
</organism>
<reference evidence="1 2" key="1">
    <citation type="journal article" date="2020" name="Cell">
        <title>Large-Scale Comparative Analyses of Tick Genomes Elucidate Their Genetic Diversity and Vector Capacities.</title>
        <authorList>
            <consortium name="Tick Genome and Microbiome Consortium (TIGMIC)"/>
            <person name="Jia N."/>
            <person name="Wang J."/>
            <person name="Shi W."/>
            <person name="Du L."/>
            <person name="Sun Y."/>
            <person name="Zhan W."/>
            <person name="Jiang J.F."/>
            <person name="Wang Q."/>
            <person name="Zhang B."/>
            <person name="Ji P."/>
            <person name="Bell-Sakyi L."/>
            <person name="Cui X.M."/>
            <person name="Yuan T.T."/>
            <person name="Jiang B.G."/>
            <person name="Yang W.F."/>
            <person name="Lam T.T."/>
            <person name="Chang Q.C."/>
            <person name="Ding S.J."/>
            <person name="Wang X.J."/>
            <person name="Zhu J.G."/>
            <person name="Ruan X.D."/>
            <person name="Zhao L."/>
            <person name="Wei J.T."/>
            <person name="Ye R.Z."/>
            <person name="Que T.C."/>
            <person name="Du C.H."/>
            <person name="Zhou Y.H."/>
            <person name="Cheng J.X."/>
            <person name="Dai P.F."/>
            <person name="Guo W.B."/>
            <person name="Han X.H."/>
            <person name="Huang E.J."/>
            <person name="Li L.F."/>
            <person name="Wei W."/>
            <person name="Gao Y.C."/>
            <person name="Liu J.Z."/>
            <person name="Shao H.Z."/>
            <person name="Wang X."/>
            <person name="Wang C.C."/>
            <person name="Yang T.C."/>
            <person name="Huo Q.B."/>
            <person name="Li W."/>
            <person name="Chen H.Y."/>
            <person name="Chen S.E."/>
            <person name="Zhou L.G."/>
            <person name="Ni X.B."/>
            <person name="Tian J.H."/>
            <person name="Sheng Y."/>
            <person name="Liu T."/>
            <person name="Pan Y.S."/>
            <person name="Xia L.Y."/>
            <person name="Li J."/>
            <person name="Zhao F."/>
            <person name="Cao W.C."/>
        </authorList>
    </citation>
    <scope>NUCLEOTIDE SEQUENCE [LARGE SCALE GENOMIC DNA]</scope>
    <source>
        <strain evidence="1">Iper-2018</strain>
    </source>
</reference>
<gene>
    <name evidence="1" type="ORF">HPB47_011702</name>
</gene>
<evidence type="ECO:0000313" key="1">
    <source>
        <dbReference type="EMBL" id="KAG0411174.1"/>
    </source>
</evidence>
<dbReference type="EMBL" id="JABSTQ010011456">
    <property type="protein sequence ID" value="KAG0411174.1"/>
    <property type="molecule type" value="Genomic_DNA"/>
</dbReference>
<sequence>MNRYRFTLHPADVHIIGFSFGAQVAGFFGRNFKKSTGTTIWRITALDPAGPLFNDTDVYVCKKDATFVDVIHTSGGYGIGYVELGLLRPTQVDDEICYERVGCFSSRDRFTLPTSFPDDPETVNTSLMLFSRTNRQDPVFLDYTFTSRQENTTNWRTNRPLKIIVHGWRDNTNSSWIHDMKDALLQEDDCNVIIVDWSRGAKTLNYVFAAGNSALVGRQLSLLTQRLLKVYGLNASRVHCIGHSLGGHAAGFFGRHFKKKTGLLIGRISALDVAEPLFSDSGVSVCSEDAQFVDVIHTSEGHWYIRSGLGITKPVGHVDFYPNFGERQPGCPLMDIICDHDRSVYYFMESITNKQCHFKSKPFLLVVAVTELLELGSTASDEFHKLEPKISSVIHFRPMRISRGASGLKYTIERNDGSWDDPPGHAASGGKEAQSPGRGIIPSGQSGAETGSRSQSSTRNDNSPSQSRGHSNSRPTYGRNDNPADQLRNQTGSTQTSPRNNNESDQSRGQRKSSNSPNRTSGPSSESHGIAGSTQSSGRNDGSIRQSADQERSN</sequence>